<reference evidence="2" key="2">
    <citation type="journal article" date="2021" name="Data Brief">
        <title>Draft genome sequence data of the facultative, thermophilic, xylanolytic bacterium Paenibacillus sp. strain DA-C8.</title>
        <authorList>
            <person name="Chhe C."/>
            <person name="Uke A."/>
            <person name="Baramee S."/>
            <person name="Ungkulpasvich U."/>
            <person name="Tachaapaikoon C."/>
            <person name="Pason P."/>
            <person name="Waeonukul R."/>
            <person name="Ratanakhanokchai K."/>
            <person name="Kosugi A."/>
        </authorList>
    </citation>
    <scope>NUCLEOTIDE SEQUENCE</scope>
    <source>
        <strain evidence="2">DA-C8</strain>
    </source>
</reference>
<dbReference type="Gene3D" id="3.40.190.10">
    <property type="entry name" value="Periplasmic binding protein-like II"/>
    <property type="match status" value="2"/>
</dbReference>
<dbReference type="SUPFAM" id="SSF53850">
    <property type="entry name" value="Periplasmic binding protein-like II"/>
    <property type="match status" value="1"/>
</dbReference>
<dbReference type="InterPro" id="IPR005119">
    <property type="entry name" value="LysR_subst-bd"/>
</dbReference>
<dbReference type="AlphaFoldDB" id="A0A916VGS9"/>
<keyword evidence="3" id="KW-1185">Reference proteome</keyword>
<proteinExistence type="predicted"/>
<protein>
    <recommendedName>
        <fullName evidence="1">LysR substrate-binding domain-containing protein</fullName>
    </recommendedName>
</protein>
<accession>A0A916VGS9</accession>
<dbReference type="Pfam" id="PF03466">
    <property type="entry name" value="LysR_substrate"/>
    <property type="match status" value="1"/>
</dbReference>
<name>A0A916VGS9_9BACL</name>
<reference evidence="2" key="1">
    <citation type="submission" date="2020-08" db="EMBL/GenBank/DDBJ databases">
        <authorList>
            <person name="Uke A."/>
            <person name="Chhe C."/>
            <person name="Baramee S."/>
            <person name="Kosugi A."/>
        </authorList>
    </citation>
    <scope>NUCLEOTIDE SEQUENCE</scope>
    <source>
        <strain evidence="2">DA-C8</strain>
    </source>
</reference>
<gene>
    <name evidence="2" type="ORF">PRECH8_23300</name>
</gene>
<organism evidence="2 3">
    <name type="scientific">Insulibacter thermoxylanivorax</name>
    <dbReference type="NCBI Taxonomy" id="2749268"/>
    <lineage>
        <taxon>Bacteria</taxon>
        <taxon>Bacillati</taxon>
        <taxon>Bacillota</taxon>
        <taxon>Bacilli</taxon>
        <taxon>Bacillales</taxon>
        <taxon>Paenibacillaceae</taxon>
        <taxon>Insulibacter</taxon>
    </lineage>
</organism>
<sequence length="72" mass="7985">MVELNLGASIISSLSAAKEIKQGTLRTVRVQELEIRHPVGVVYKAGRYINTAMQQLLKDLKGMPETEFLGNE</sequence>
<evidence type="ECO:0000313" key="2">
    <source>
        <dbReference type="EMBL" id="GFR39034.1"/>
    </source>
</evidence>
<comment type="caution">
    <text evidence="2">The sequence shown here is derived from an EMBL/GenBank/DDBJ whole genome shotgun (WGS) entry which is preliminary data.</text>
</comment>
<dbReference type="Proteomes" id="UP000654993">
    <property type="component" value="Unassembled WGS sequence"/>
</dbReference>
<evidence type="ECO:0000313" key="3">
    <source>
        <dbReference type="Proteomes" id="UP000654993"/>
    </source>
</evidence>
<evidence type="ECO:0000259" key="1">
    <source>
        <dbReference type="Pfam" id="PF03466"/>
    </source>
</evidence>
<dbReference type="EMBL" id="BMAQ01000033">
    <property type="protein sequence ID" value="GFR39034.1"/>
    <property type="molecule type" value="Genomic_DNA"/>
</dbReference>
<feature type="domain" description="LysR substrate-binding" evidence="1">
    <location>
        <begin position="1"/>
        <end position="60"/>
    </location>
</feature>